<dbReference type="InterPro" id="IPR035313">
    <property type="entry name" value="TbpB_N-lobe"/>
</dbReference>
<dbReference type="GO" id="GO:0009986">
    <property type="term" value="C:cell surface"/>
    <property type="evidence" value="ECO:0007669"/>
    <property type="project" value="UniProtKB-SubCell"/>
</dbReference>
<accession>Q9AKU8</accession>
<evidence type="ECO:0000256" key="7">
    <source>
        <dbReference type="ARBA" id="ARBA00023237"/>
    </source>
</evidence>
<evidence type="ECO:0000256" key="1">
    <source>
        <dbReference type="ARBA" id="ARBA00004241"/>
    </source>
</evidence>
<comment type="subcellular location">
    <subcellularLocation>
        <location evidence="2">Cell outer membrane</location>
        <topology evidence="2">Lipid-anchor</topology>
    </subcellularLocation>
    <subcellularLocation>
        <location evidence="1">Cell surface</location>
    </subcellularLocation>
</comment>
<name>Q9AKU8_NEIMI</name>
<gene>
    <name evidence="14" type="primary">tbpB</name>
</gene>
<dbReference type="EMBL" id="Y17805">
    <property type="protein sequence ID" value="CAC27779.1"/>
    <property type="molecule type" value="Genomic_DNA"/>
</dbReference>
<dbReference type="GO" id="GO:0009279">
    <property type="term" value="C:cell outer membrane"/>
    <property type="evidence" value="ECO:0007669"/>
    <property type="project" value="UniProtKB-SubCell"/>
</dbReference>
<evidence type="ECO:0000256" key="5">
    <source>
        <dbReference type="ARBA" id="ARBA00023136"/>
    </source>
</evidence>
<evidence type="ECO:0000256" key="8">
    <source>
        <dbReference type="ARBA" id="ARBA00023288"/>
    </source>
</evidence>
<evidence type="ECO:0000256" key="2">
    <source>
        <dbReference type="ARBA" id="ARBA00004459"/>
    </source>
</evidence>
<keyword evidence="4" id="KW-0843">Virulence</keyword>
<feature type="region of interest" description="Disordered" evidence="10">
    <location>
        <begin position="311"/>
        <end position="341"/>
    </location>
</feature>
<feature type="region of interest" description="Disordered" evidence="10">
    <location>
        <begin position="33"/>
        <end position="58"/>
    </location>
</feature>
<feature type="compositionally biased region" description="Low complexity" evidence="10">
    <location>
        <begin position="485"/>
        <end position="499"/>
    </location>
</feature>
<feature type="compositionally biased region" description="Low complexity" evidence="10">
    <location>
        <begin position="385"/>
        <end position="402"/>
    </location>
</feature>
<feature type="region of interest" description="Disordered" evidence="10">
    <location>
        <begin position="444"/>
        <end position="506"/>
    </location>
</feature>
<evidence type="ECO:0000256" key="3">
    <source>
        <dbReference type="ARBA" id="ARBA00022729"/>
    </source>
</evidence>
<feature type="region of interest" description="Disordered" evidence="10">
    <location>
        <begin position="82"/>
        <end position="145"/>
    </location>
</feature>
<feature type="compositionally biased region" description="Polar residues" evidence="10">
    <location>
        <begin position="699"/>
        <end position="710"/>
    </location>
</feature>
<dbReference type="InterPro" id="IPR038197">
    <property type="entry name" value="TbpB_C-lobe_sf"/>
</dbReference>
<feature type="domain" description="Transferrin-binding protein B C-lobe handle" evidence="12">
    <location>
        <begin position="405"/>
        <end position="565"/>
    </location>
</feature>
<dbReference type="InterPro" id="IPR011250">
    <property type="entry name" value="OMP/PagP_B-barrel"/>
</dbReference>
<dbReference type="AlphaFoldDB" id="Q9AKU8"/>
<dbReference type="Pfam" id="PF17483">
    <property type="entry name" value="TbpB_C"/>
    <property type="match status" value="1"/>
</dbReference>
<evidence type="ECO:0000256" key="4">
    <source>
        <dbReference type="ARBA" id="ARBA00023026"/>
    </source>
</evidence>
<dbReference type="InterPro" id="IPR038669">
    <property type="entry name" value="TbpB_N-lobe_sf"/>
</dbReference>
<organism evidence="14">
    <name type="scientific">Neisseria meningitidis serogroup B</name>
    <dbReference type="NCBI Taxonomy" id="491"/>
    <lineage>
        <taxon>Bacteria</taxon>
        <taxon>Pseudomonadati</taxon>
        <taxon>Pseudomonadota</taxon>
        <taxon>Betaproteobacteria</taxon>
        <taxon>Neisseriales</taxon>
        <taxon>Neisseriaceae</taxon>
        <taxon>Neisseria</taxon>
    </lineage>
</organism>
<feature type="compositionally biased region" description="Polar residues" evidence="10">
    <location>
        <begin position="116"/>
        <end position="144"/>
    </location>
</feature>
<reference evidence="14" key="1">
    <citation type="submission" date="1998-07" db="EMBL/GenBank/DDBJ databases">
        <authorList>
            <person name="Rokbi B."/>
        </authorList>
    </citation>
    <scope>NUCLEOTIDE SEQUENCE</scope>
    <source>
        <strain evidence="14">90/94</strain>
    </source>
</reference>
<feature type="domain" description="Transferrin-binding protein B C-lobe/N-lobe beta-barrel" evidence="11">
    <location>
        <begin position="197"/>
        <end position="369"/>
    </location>
</feature>
<keyword evidence="8" id="KW-0449">Lipoprotein</keyword>
<keyword evidence="5" id="KW-0472">Membrane</keyword>
<feature type="domain" description="Transferrin-binding protein B N-lobe handle" evidence="13">
    <location>
        <begin position="43"/>
        <end position="194"/>
    </location>
</feature>
<feature type="compositionally biased region" description="Basic and acidic residues" evidence="10">
    <location>
        <begin position="106"/>
        <end position="115"/>
    </location>
</feature>
<evidence type="ECO:0000259" key="12">
    <source>
        <dbReference type="Pfam" id="PF17483"/>
    </source>
</evidence>
<dbReference type="Gene3D" id="2.40.160.90">
    <property type="match status" value="2"/>
</dbReference>
<dbReference type="Pfam" id="PF01298">
    <property type="entry name" value="TbpB_B_D"/>
    <property type="match status" value="2"/>
</dbReference>
<keyword evidence="6" id="KW-0564">Palmitate</keyword>
<dbReference type="InterPro" id="IPR001677">
    <property type="entry name" value="TbpB_B_D"/>
</dbReference>
<dbReference type="InterPro" id="IPR035316">
    <property type="entry name" value="TbpB_C-lobe"/>
</dbReference>
<evidence type="ECO:0000313" key="14">
    <source>
        <dbReference type="EMBL" id="CAC27779.1"/>
    </source>
</evidence>
<dbReference type="Gene3D" id="2.40.128.250">
    <property type="match status" value="1"/>
</dbReference>
<feature type="region of interest" description="Disordered" evidence="10">
    <location>
        <begin position="367"/>
        <end position="403"/>
    </location>
</feature>
<dbReference type="SUPFAM" id="SSF56925">
    <property type="entry name" value="OMPA-like"/>
    <property type="match status" value="2"/>
</dbReference>
<dbReference type="Gene3D" id="2.40.128.240">
    <property type="match status" value="1"/>
</dbReference>
<sequence>MNNPLVNQAAMVLPVFLLSACLGGGGSFDLDSVDTEAPRPAPKYQDVSSEKPQAQKDQGGYGFAMRFKRRFWLPRGKEDEVKLKESDWEETGLPDDPKNLPKRQKSVIDEVKTDDGSNNIHSSPYLMQSNHQNGSTNGGANQPKNEVEDYKDFKYVHSGWLYKHAKSEIKRENGSSSAKSGDDGYIFYHGEKPSRQLPASEKVIYKGVWHFVADTEKGQKFNDILGTSKGQGDKYSGFSGDDDEQYSNKNESMLKDGQEGYGFTSNLEVDFNNKKLTGKLIRNNRVTNVTPNDKYTTQYYSLDATLRGNRFNGKATATDKPKNDGETKEHPFVSDSSSLSGGFFGPQGEELGFRFLSNDQKVAAVGSAKTQDKAESGGSNGASGGTDAAASNSAAGTSSENSKLTTVLDAVGLKSGDKEVQNLDNFSNAAQLVVDGIMIPLLPKDSESGSNQADKGKKGKNGKNGGTDFTYKTTYTPKSDEKDTQAQTGAGGAQAASGTESVNGGQAGTKTYEVEVCCSNLNYLKYGMLTRKNSKSAMQAGGNSSQADAKTEQVEQSMFLQGERTDEKEIPKEQQDIVYRGSWYGHIASSTSWSGNASNATSGNRAEFTVNFADKKITGTLTADNRQEATFTIDGNIKDNGFEGTAKTAESGFDLDQSNTTRTPKAYITDAKVQGGFYGPKAEELGGWFAYPGDKQTKNATNASGNSSATVVFGAKRQQPVR</sequence>
<dbReference type="Pfam" id="PF17484">
    <property type="entry name" value="TbpB_A"/>
    <property type="match status" value="1"/>
</dbReference>
<evidence type="ECO:0000256" key="10">
    <source>
        <dbReference type="SAM" id="MobiDB-lite"/>
    </source>
</evidence>
<feature type="compositionally biased region" description="Polar residues" evidence="10">
    <location>
        <begin position="46"/>
        <end position="56"/>
    </location>
</feature>
<evidence type="ECO:0000256" key="6">
    <source>
        <dbReference type="ARBA" id="ARBA00023139"/>
    </source>
</evidence>
<keyword evidence="7" id="KW-0998">Cell outer membrane</keyword>
<evidence type="ECO:0000256" key="9">
    <source>
        <dbReference type="ARBA" id="ARBA00023628"/>
    </source>
</evidence>
<proteinExistence type="predicted"/>
<evidence type="ECO:0000259" key="11">
    <source>
        <dbReference type="Pfam" id="PF01298"/>
    </source>
</evidence>
<feature type="region of interest" description="Disordered" evidence="10">
    <location>
        <begin position="699"/>
        <end position="722"/>
    </location>
</feature>
<feature type="domain" description="Transferrin-binding protein B C-lobe/N-lobe beta-barrel" evidence="11">
    <location>
        <begin position="574"/>
        <end position="717"/>
    </location>
</feature>
<evidence type="ECO:0000259" key="13">
    <source>
        <dbReference type="Pfam" id="PF17484"/>
    </source>
</evidence>
<keyword evidence="3" id="KW-0732">Signal</keyword>
<feature type="compositionally biased region" description="Basic and acidic residues" evidence="10">
    <location>
        <begin position="317"/>
        <end position="332"/>
    </location>
</feature>
<protein>
    <recommendedName>
        <fullName evidence="9">Transferrin-binding protein B</fullName>
    </recommendedName>
</protein>